<feature type="region of interest" description="Disordered" evidence="1">
    <location>
        <begin position="133"/>
        <end position="152"/>
    </location>
</feature>
<comment type="caution">
    <text evidence="2">The sequence shown here is derived from an EMBL/GenBank/DDBJ whole genome shotgun (WGS) entry which is preliminary data.</text>
</comment>
<evidence type="ECO:0000313" key="2">
    <source>
        <dbReference type="EMBL" id="PWA43443.1"/>
    </source>
</evidence>
<feature type="region of interest" description="Disordered" evidence="1">
    <location>
        <begin position="1"/>
        <end position="48"/>
    </location>
</feature>
<name>A0A2U1L370_ARTAN</name>
<accession>A0A2U1L370</accession>
<reference evidence="2 3" key="1">
    <citation type="journal article" date="2018" name="Mol. Plant">
        <title>The genome of Artemisia annua provides insight into the evolution of Asteraceae family and artemisinin biosynthesis.</title>
        <authorList>
            <person name="Shen Q."/>
            <person name="Zhang L."/>
            <person name="Liao Z."/>
            <person name="Wang S."/>
            <person name="Yan T."/>
            <person name="Shi P."/>
            <person name="Liu M."/>
            <person name="Fu X."/>
            <person name="Pan Q."/>
            <person name="Wang Y."/>
            <person name="Lv Z."/>
            <person name="Lu X."/>
            <person name="Zhang F."/>
            <person name="Jiang W."/>
            <person name="Ma Y."/>
            <person name="Chen M."/>
            <person name="Hao X."/>
            <person name="Li L."/>
            <person name="Tang Y."/>
            <person name="Lv G."/>
            <person name="Zhou Y."/>
            <person name="Sun X."/>
            <person name="Brodelius P.E."/>
            <person name="Rose J.K.C."/>
            <person name="Tang K."/>
        </authorList>
    </citation>
    <scope>NUCLEOTIDE SEQUENCE [LARGE SCALE GENOMIC DNA]</scope>
    <source>
        <strain evidence="3">cv. Huhao1</strain>
        <tissue evidence="2">Leaf</tissue>
    </source>
</reference>
<sequence length="337" mass="35924">MTRLKAGAGNSDATQPRKAARVVHNISVDTTKKDEGYKGSSGSDSLQTQALNSLKPVAASGDDYVFGTALDNSSSVAMAGTNSSSEEYPSLAAATGGVSNVASLGESLHQSIDANAPDGDGISVAPMAGRFKTVSSTSAQDKGPDSLSMPSVGLSQDSPMVQSVEVTKQPTSYVGATTGTQSAPTKGKSNFRDLKVDNVFNGVDVSIHRKVVETISTKFEHTLYGYFIGKRIAFPVVEYFVRNNWAKYGTFEEKITKEAFSGVFGVKKTCGTIWAATHAVNGNSMFIDLGRSLGNFVNQGDTVTLICSFGGLFFFRIFNENDMDGIVRFFETFYMAE</sequence>
<dbReference type="OrthoDB" id="1112563at2759"/>
<gene>
    <name evidence="2" type="ORF">CTI12_AA535580</name>
</gene>
<keyword evidence="3" id="KW-1185">Reference proteome</keyword>
<proteinExistence type="predicted"/>
<evidence type="ECO:0000256" key="1">
    <source>
        <dbReference type="SAM" id="MobiDB-lite"/>
    </source>
</evidence>
<protein>
    <submittedName>
        <fullName evidence="2">Zinc knuckle CX2CX4HX4C</fullName>
    </submittedName>
</protein>
<dbReference type="EMBL" id="PKPP01011824">
    <property type="protein sequence ID" value="PWA43443.1"/>
    <property type="molecule type" value="Genomic_DNA"/>
</dbReference>
<evidence type="ECO:0000313" key="3">
    <source>
        <dbReference type="Proteomes" id="UP000245207"/>
    </source>
</evidence>
<dbReference type="Proteomes" id="UP000245207">
    <property type="component" value="Unassembled WGS sequence"/>
</dbReference>
<dbReference type="AlphaFoldDB" id="A0A2U1L370"/>
<organism evidence="2 3">
    <name type="scientific">Artemisia annua</name>
    <name type="common">Sweet wormwood</name>
    <dbReference type="NCBI Taxonomy" id="35608"/>
    <lineage>
        <taxon>Eukaryota</taxon>
        <taxon>Viridiplantae</taxon>
        <taxon>Streptophyta</taxon>
        <taxon>Embryophyta</taxon>
        <taxon>Tracheophyta</taxon>
        <taxon>Spermatophyta</taxon>
        <taxon>Magnoliopsida</taxon>
        <taxon>eudicotyledons</taxon>
        <taxon>Gunneridae</taxon>
        <taxon>Pentapetalae</taxon>
        <taxon>asterids</taxon>
        <taxon>campanulids</taxon>
        <taxon>Asterales</taxon>
        <taxon>Asteraceae</taxon>
        <taxon>Asteroideae</taxon>
        <taxon>Anthemideae</taxon>
        <taxon>Artemisiinae</taxon>
        <taxon>Artemisia</taxon>
    </lineage>
</organism>